<dbReference type="AlphaFoldDB" id="A0A1D8R045"/>
<proteinExistence type="predicted"/>
<name>A0A1D8R045_9PROT</name>
<geneLocation type="plasmid" evidence="1 2">
    <name>unnamed1</name>
</geneLocation>
<protein>
    <recommendedName>
        <fullName evidence="3">DUF1852 domain-containing protein</fullName>
    </recommendedName>
</protein>
<dbReference type="InterPro" id="IPR015004">
    <property type="entry name" value="MesX"/>
</dbReference>
<organism evidence="1 2">
    <name type="scientific">Acetobacter ascendens</name>
    <dbReference type="NCBI Taxonomy" id="481146"/>
    <lineage>
        <taxon>Bacteria</taxon>
        <taxon>Pseudomonadati</taxon>
        <taxon>Pseudomonadota</taxon>
        <taxon>Alphaproteobacteria</taxon>
        <taxon>Acetobacterales</taxon>
        <taxon>Acetobacteraceae</taxon>
        <taxon>Acetobacter</taxon>
    </lineage>
</organism>
<accession>A0A1D8R045</accession>
<keyword evidence="2" id="KW-1185">Reference proteome</keyword>
<dbReference type="EMBL" id="CP015165">
    <property type="protein sequence ID" value="AOW47959.1"/>
    <property type="molecule type" value="Genomic_DNA"/>
</dbReference>
<sequence>MITDSTFGIHRLRFDETYHPSDRTRLTTNFANLARGESRQENLRNVLQMIDNRFNELAHWDNATGDRYSVDADFSHLRQFRVIL</sequence>
<dbReference type="Proteomes" id="UP000175973">
    <property type="component" value="Plasmid unnamed1"/>
</dbReference>
<evidence type="ECO:0000313" key="1">
    <source>
        <dbReference type="EMBL" id="AOW47959.1"/>
    </source>
</evidence>
<dbReference type="KEGG" id="aasc:A4S02_14060"/>
<reference evidence="2" key="1">
    <citation type="submission" date="2016-04" db="EMBL/GenBank/DDBJ databases">
        <authorList>
            <person name="Jeon C.O."/>
            <person name="Cho G.Y."/>
            <person name="Jeong H.I."/>
            <person name="Kim K.H."/>
        </authorList>
    </citation>
    <scope>NUCLEOTIDE SEQUENCE [LARGE SCALE GENOMIC DNA]</scope>
    <source>
        <strain evidence="2">LMG 1590</strain>
        <plasmid evidence="2">unnamed1</plasmid>
    </source>
</reference>
<keyword evidence="1" id="KW-0614">Plasmid</keyword>
<dbReference type="Pfam" id="PF08908">
    <property type="entry name" value="MesX"/>
    <property type="match status" value="1"/>
</dbReference>
<evidence type="ECO:0000313" key="2">
    <source>
        <dbReference type="Proteomes" id="UP000175973"/>
    </source>
</evidence>
<evidence type="ECO:0008006" key="3">
    <source>
        <dbReference type="Google" id="ProtNLM"/>
    </source>
</evidence>
<gene>
    <name evidence="1" type="ORF">A4S02_14060</name>
</gene>